<sequence>MKNLFPLLIFLIGSGMYGQFIQVDSQSFTAQELIEDILIESDCISDVVVTNVVGGDFQGVDQSYGYFDASGTDFPFENGLVLSTGRLQNVDGPNTTLSDDDAQGWAGDRDLEDILDESNTTNATIIEFDFTSVASEISFRYLFASEEYQENDANTCRFSDLFGFLIRRGDEQQYKNIALVPDTQTPVKVTTVHPEIPGGCAAENEFYFESFNGADVPINFNGQTKILTATTEVIPNISYHVKLVIADEQNFRFDSAVFLEGGSFKLATDLGENRLLSTASALCPNETQLLDATNSQATSYAWFKNDELLLSETDPTLLVEDPGTFRVVVTLGNGCTSFGEVTIEYGELPETFDTVLQQCDPDDNGRTSFNLLQANDIITNNDNELLVVAYYTTQAFAIANTNEIPDPRSFQNSAENQIVYARVENRSGCFSIAAVELTTAFNTLIIDDITICDTDEIDDGFTETPLINFTSTFQSLLPSGATVNYYRSSGDALFEVNGLSDPFTNEVRNRQTLYVRVENSGDCYAIAPLDLFIASAPLLPEDTSVAYCINEAPIPIMIESGVQNPELYNYAWTYNGSSIPNETNAIAVNETGSYEVTVTSSSGCSRSRTITITASELPEVTAVVVNDGINNNSINVTVSGGGAYEFLLDNGSYQENGLFTNVTPGTHRVYIRDINGCGTIVEEVSVIGFPKYFTPNGDGYHDFWRVEGVTRDNPTESFMIFDRFGKLLYTAKDMRSGWNGKYQGATLPTNGYWYKVKLSDGRTFTGGFTLIR</sequence>
<dbReference type="AlphaFoldDB" id="A0A3M0G392"/>
<reference evidence="1 2" key="1">
    <citation type="submission" date="2018-10" db="EMBL/GenBank/DDBJ databases">
        <title>Dokdonia luteus sp. nov., isolated from sea water.</title>
        <authorList>
            <person name="Zhou L.Y."/>
            <person name="Du Z.J."/>
        </authorList>
    </citation>
    <scope>NUCLEOTIDE SEQUENCE [LARGE SCALE GENOMIC DNA]</scope>
    <source>
        <strain evidence="1 2">SH27</strain>
    </source>
</reference>
<accession>A0A3M0G392</accession>
<name>A0A3M0G392_9FLAO</name>
<dbReference type="RefSeq" id="WP_121917078.1">
    <property type="nucleotide sequence ID" value="NZ_REFV01000006.1"/>
</dbReference>
<dbReference type="Proteomes" id="UP000281985">
    <property type="component" value="Unassembled WGS sequence"/>
</dbReference>
<gene>
    <name evidence="1" type="ORF">EAX61_07585</name>
</gene>
<protein>
    <submittedName>
        <fullName evidence="1">Gliding motility-associated C-terminal domain-containing protein</fullName>
    </submittedName>
</protein>
<dbReference type="Pfam" id="PF13585">
    <property type="entry name" value="CHU_C"/>
    <property type="match status" value="1"/>
</dbReference>
<dbReference type="NCBIfam" id="NF038133">
    <property type="entry name" value="choice_anch_L"/>
    <property type="match status" value="1"/>
</dbReference>
<keyword evidence="2" id="KW-1185">Reference proteome</keyword>
<comment type="caution">
    <text evidence="1">The sequence shown here is derived from an EMBL/GenBank/DDBJ whole genome shotgun (WGS) entry which is preliminary data.</text>
</comment>
<evidence type="ECO:0000313" key="2">
    <source>
        <dbReference type="Proteomes" id="UP000281985"/>
    </source>
</evidence>
<dbReference type="InterPro" id="IPR049804">
    <property type="entry name" value="Choice_anch_L"/>
</dbReference>
<proteinExistence type="predicted"/>
<dbReference type="NCBIfam" id="TIGR04131">
    <property type="entry name" value="Bac_Flav_CTERM"/>
    <property type="match status" value="1"/>
</dbReference>
<organism evidence="1 2">
    <name type="scientific">Dokdonia sinensis</name>
    <dbReference type="NCBI Taxonomy" id="2479847"/>
    <lineage>
        <taxon>Bacteria</taxon>
        <taxon>Pseudomonadati</taxon>
        <taxon>Bacteroidota</taxon>
        <taxon>Flavobacteriia</taxon>
        <taxon>Flavobacteriales</taxon>
        <taxon>Flavobacteriaceae</taxon>
        <taxon>Dokdonia</taxon>
    </lineage>
</organism>
<dbReference type="InterPro" id="IPR026341">
    <property type="entry name" value="T9SS_type_B"/>
</dbReference>
<dbReference type="OrthoDB" id="9765926at2"/>
<evidence type="ECO:0000313" key="1">
    <source>
        <dbReference type="EMBL" id="RMB59440.1"/>
    </source>
</evidence>
<dbReference type="EMBL" id="REFV01000006">
    <property type="protein sequence ID" value="RMB59440.1"/>
    <property type="molecule type" value="Genomic_DNA"/>
</dbReference>